<accession>A0A840Y4V4</accession>
<feature type="transmembrane region" description="Helical" evidence="9">
    <location>
        <begin position="102"/>
        <end position="120"/>
    </location>
</feature>
<protein>
    <submittedName>
        <fullName evidence="10">Branched-chain amino acid transport system permease protein</fullName>
    </submittedName>
</protein>
<sequence>MTILGFPPDLLVLQAFTGLALGAVYVLLAVGLSLIFGMLTVVNFAHGAFFMLGAYAGVFLLAAGGNFWVCLVGVPLLVGAVGLFVERFLVRRLYGRHIDDPLLLTFGLTYVFVELVRIGWGKQALPFDAPEILQGTVDIGIGYFPLYRLFVIGVTAAVLLGLWLFIERTRYGLIIRAGARDPTIVRVLGVDVGRVWLLVFGLGTGLAGLAGVLAAPLQGVSPEMGTTVLAEAFVVTVVGGMGSLVGGIVAGLLVGVTVAMSALLLPEMSKVAMFLLMAVVLLLRPQGLFGRAGLMS</sequence>
<dbReference type="InterPro" id="IPR001851">
    <property type="entry name" value="ABC_transp_permease"/>
</dbReference>
<dbReference type="AlphaFoldDB" id="A0A840Y4V4"/>
<keyword evidence="7 9" id="KW-0472">Membrane</keyword>
<dbReference type="PANTHER" id="PTHR11795:SF442">
    <property type="entry name" value="ABC TRANSPORTER ATP-BINDING PROTEIN"/>
    <property type="match status" value="1"/>
</dbReference>
<evidence type="ECO:0000313" key="11">
    <source>
        <dbReference type="Proteomes" id="UP000580654"/>
    </source>
</evidence>
<dbReference type="PANTHER" id="PTHR11795">
    <property type="entry name" value="BRANCHED-CHAIN AMINO ACID TRANSPORT SYSTEM PERMEASE PROTEIN LIVH"/>
    <property type="match status" value="1"/>
</dbReference>
<dbReference type="Pfam" id="PF02653">
    <property type="entry name" value="BPD_transp_2"/>
    <property type="match status" value="1"/>
</dbReference>
<evidence type="ECO:0000313" key="10">
    <source>
        <dbReference type="EMBL" id="MBB5695765.1"/>
    </source>
</evidence>
<evidence type="ECO:0000256" key="8">
    <source>
        <dbReference type="ARBA" id="ARBA00037998"/>
    </source>
</evidence>
<comment type="subcellular location">
    <subcellularLocation>
        <location evidence="1">Cell membrane</location>
        <topology evidence="1">Multi-pass membrane protein</topology>
    </subcellularLocation>
</comment>
<evidence type="ECO:0000256" key="5">
    <source>
        <dbReference type="ARBA" id="ARBA00022970"/>
    </source>
</evidence>
<evidence type="ECO:0000256" key="3">
    <source>
        <dbReference type="ARBA" id="ARBA00022475"/>
    </source>
</evidence>
<reference evidence="10 11" key="1">
    <citation type="submission" date="2020-08" db="EMBL/GenBank/DDBJ databases">
        <title>Genomic Encyclopedia of Type Strains, Phase IV (KMG-IV): sequencing the most valuable type-strain genomes for metagenomic binning, comparative biology and taxonomic classification.</title>
        <authorList>
            <person name="Goeker M."/>
        </authorList>
    </citation>
    <scope>NUCLEOTIDE SEQUENCE [LARGE SCALE GENOMIC DNA]</scope>
    <source>
        <strain evidence="10 11">DSM 25622</strain>
    </source>
</reference>
<dbReference type="GO" id="GO:0022857">
    <property type="term" value="F:transmembrane transporter activity"/>
    <property type="evidence" value="ECO:0007669"/>
    <property type="project" value="InterPro"/>
</dbReference>
<keyword evidence="3" id="KW-1003">Cell membrane</keyword>
<feature type="transmembrane region" description="Helical" evidence="9">
    <location>
        <begin position="195"/>
        <end position="217"/>
    </location>
</feature>
<keyword evidence="4 9" id="KW-0812">Transmembrane</keyword>
<evidence type="ECO:0000256" key="7">
    <source>
        <dbReference type="ARBA" id="ARBA00023136"/>
    </source>
</evidence>
<feature type="transmembrane region" description="Helical" evidence="9">
    <location>
        <begin position="146"/>
        <end position="166"/>
    </location>
</feature>
<evidence type="ECO:0000256" key="6">
    <source>
        <dbReference type="ARBA" id="ARBA00022989"/>
    </source>
</evidence>
<feature type="transmembrane region" description="Helical" evidence="9">
    <location>
        <begin position="237"/>
        <end position="264"/>
    </location>
</feature>
<dbReference type="GO" id="GO:0005886">
    <property type="term" value="C:plasma membrane"/>
    <property type="evidence" value="ECO:0007669"/>
    <property type="project" value="UniProtKB-SubCell"/>
</dbReference>
<feature type="transmembrane region" description="Helical" evidence="9">
    <location>
        <begin position="271"/>
        <end position="289"/>
    </location>
</feature>
<comment type="similarity">
    <text evidence="8">Belongs to the binding-protein-dependent transport system permease family. LivHM subfamily.</text>
</comment>
<dbReference type="CDD" id="cd06582">
    <property type="entry name" value="TM_PBP1_LivH_like"/>
    <property type="match status" value="1"/>
</dbReference>
<evidence type="ECO:0000256" key="4">
    <source>
        <dbReference type="ARBA" id="ARBA00022692"/>
    </source>
</evidence>
<evidence type="ECO:0000256" key="9">
    <source>
        <dbReference type="SAM" id="Phobius"/>
    </source>
</evidence>
<feature type="transmembrane region" description="Helical" evidence="9">
    <location>
        <begin position="66"/>
        <end position="90"/>
    </location>
</feature>
<keyword evidence="11" id="KW-1185">Reference proteome</keyword>
<comment type="caution">
    <text evidence="10">The sequence shown here is derived from an EMBL/GenBank/DDBJ whole genome shotgun (WGS) entry which is preliminary data.</text>
</comment>
<name>A0A840Y4V4_9PROT</name>
<dbReference type="InterPro" id="IPR052157">
    <property type="entry name" value="BCAA_transport_permease"/>
</dbReference>
<gene>
    <name evidence="10" type="ORF">FHS87_003831</name>
</gene>
<dbReference type="RefSeq" id="WP_184520947.1">
    <property type="nucleotide sequence ID" value="NZ_JACIJD010000022.1"/>
</dbReference>
<keyword evidence="5" id="KW-0029">Amino-acid transport</keyword>
<feature type="transmembrane region" description="Helical" evidence="9">
    <location>
        <begin position="41"/>
        <end position="60"/>
    </location>
</feature>
<dbReference type="Proteomes" id="UP000580654">
    <property type="component" value="Unassembled WGS sequence"/>
</dbReference>
<keyword evidence="2" id="KW-0813">Transport</keyword>
<dbReference type="EMBL" id="JACIJD010000022">
    <property type="protein sequence ID" value="MBB5695765.1"/>
    <property type="molecule type" value="Genomic_DNA"/>
</dbReference>
<organism evidence="10 11">
    <name type="scientific">Muricoccus pecuniae</name>
    <dbReference type="NCBI Taxonomy" id="693023"/>
    <lineage>
        <taxon>Bacteria</taxon>
        <taxon>Pseudomonadati</taxon>
        <taxon>Pseudomonadota</taxon>
        <taxon>Alphaproteobacteria</taxon>
        <taxon>Acetobacterales</taxon>
        <taxon>Roseomonadaceae</taxon>
        <taxon>Muricoccus</taxon>
    </lineage>
</organism>
<keyword evidence="6 9" id="KW-1133">Transmembrane helix</keyword>
<dbReference type="GO" id="GO:0006865">
    <property type="term" value="P:amino acid transport"/>
    <property type="evidence" value="ECO:0007669"/>
    <property type="project" value="UniProtKB-KW"/>
</dbReference>
<feature type="transmembrane region" description="Helical" evidence="9">
    <location>
        <begin position="12"/>
        <end position="34"/>
    </location>
</feature>
<proteinExistence type="inferred from homology"/>
<evidence type="ECO:0000256" key="2">
    <source>
        <dbReference type="ARBA" id="ARBA00022448"/>
    </source>
</evidence>
<evidence type="ECO:0000256" key="1">
    <source>
        <dbReference type="ARBA" id="ARBA00004651"/>
    </source>
</evidence>